<dbReference type="Gene3D" id="3.50.50.60">
    <property type="entry name" value="FAD/NAD(P)-binding domain"/>
    <property type="match status" value="1"/>
</dbReference>
<reference evidence="1" key="1">
    <citation type="submission" date="2023-01" db="EMBL/GenBank/DDBJ databases">
        <title>Colletotrichum chrysophilum M932 genome sequence.</title>
        <authorList>
            <person name="Baroncelli R."/>
        </authorList>
    </citation>
    <scope>NUCLEOTIDE SEQUENCE</scope>
    <source>
        <strain evidence="1">M932</strain>
    </source>
</reference>
<proteinExistence type="predicted"/>
<evidence type="ECO:0000313" key="1">
    <source>
        <dbReference type="EMBL" id="KAK1841259.1"/>
    </source>
</evidence>
<comment type="caution">
    <text evidence="1">The sequence shown here is derived from an EMBL/GenBank/DDBJ whole genome shotgun (WGS) entry which is preliminary data.</text>
</comment>
<dbReference type="InterPro" id="IPR036188">
    <property type="entry name" value="FAD/NAD-bd_sf"/>
</dbReference>
<dbReference type="AlphaFoldDB" id="A0AAD9E830"/>
<dbReference type="Gene3D" id="3.30.560.10">
    <property type="entry name" value="Glucose Oxidase, domain 3"/>
    <property type="match status" value="1"/>
</dbReference>
<name>A0AAD9E830_9PEZI</name>
<accession>A0AAD9E830</accession>
<evidence type="ECO:0000313" key="2">
    <source>
        <dbReference type="Proteomes" id="UP001243330"/>
    </source>
</evidence>
<organism evidence="1 2">
    <name type="scientific">Colletotrichum chrysophilum</name>
    <dbReference type="NCBI Taxonomy" id="1836956"/>
    <lineage>
        <taxon>Eukaryota</taxon>
        <taxon>Fungi</taxon>
        <taxon>Dikarya</taxon>
        <taxon>Ascomycota</taxon>
        <taxon>Pezizomycotina</taxon>
        <taxon>Sordariomycetes</taxon>
        <taxon>Hypocreomycetidae</taxon>
        <taxon>Glomerellales</taxon>
        <taxon>Glomerellaceae</taxon>
        <taxon>Colletotrichum</taxon>
        <taxon>Colletotrichum gloeosporioides species complex</taxon>
    </lineage>
</organism>
<gene>
    <name evidence="1" type="ORF">CCHR01_16106</name>
</gene>
<keyword evidence="2" id="KW-1185">Reference proteome</keyword>
<protein>
    <submittedName>
        <fullName evidence="1">Choline dehydrogenase</fullName>
    </submittedName>
</protein>
<dbReference type="Proteomes" id="UP001243330">
    <property type="component" value="Unassembled WGS sequence"/>
</dbReference>
<sequence length="95" mass="10982">MYEVWKCRDHKQRADPGHPLLLCPEDYALQIERRLTQETLGVLQKENGNRLPARTALQTLEEVKEAIRGFDGREYHLCGTCSMMKDDYKESVVTG</sequence>
<dbReference type="EMBL" id="JAQOWY010000494">
    <property type="protein sequence ID" value="KAK1841259.1"/>
    <property type="molecule type" value="Genomic_DNA"/>
</dbReference>